<proteinExistence type="predicted"/>
<feature type="region of interest" description="Disordered" evidence="1">
    <location>
        <begin position="149"/>
        <end position="179"/>
    </location>
</feature>
<evidence type="ECO:0000256" key="1">
    <source>
        <dbReference type="SAM" id="MobiDB-lite"/>
    </source>
</evidence>
<gene>
    <name evidence="2" type="ORF">HJC23_012255</name>
</gene>
<comment type="caution">
    <text evidence="2">The sequence shown here is derived from an EMBL/GenBank/DDBJ whole genome shotgun (WGS) entry which is preliminary data.</text>
</comment>
<feature type="region of interest" description="Disordered" evidence="1">
    <location>
        <begin position="1"/>
        <end position="25"/>
    </location>
</feature>
<dbReference type="Proteomes" id="UP001516023">
    <property type="component" value="Unassembled WGS sequence"/>
</dbReference>
<dbReference type="AlphaFoldDB" id="A0ABD3PP70"/>
<keyword evidence="3" id="KW-1185">Reference proteome</keyword>
<dbReference type="EMBL" id="JABMIG020000145">
    <property type="protein sequence ID" value="KAL3789166.1"/>
    <property type="molecule type" value="Genomic_DNA"/>
</dbReference>
<sequence>MFARKKEGKKSPTQPPPQPLAPITENPYKVVEFYNKWRKVIPEQFRAVACPEPTPEQYAAVKLEAGIRSGVKKFKKDQKAGKLSEMEKEALEGLVRKQDGKKGGNGGAKTTGLDANLAAVVNTTNENAKPASAIGERKTIGLSEQAQLDATILTRPTENVEPTSTMGDFQERGIAFADM</sequence>
<evidence type="ECO:0000313" key="2">
    <source>
        <dbReference type="EMBL" id="KAL3789166.1"/>
    </source>
</evidence>
<feature type="compositionally biased region" description="Polar residues" evidence="1">
    <location>
        <begin position="149"/>
        <end position="167"/>
    </location>
</feature>
<reference evidence="2 3" key="1">
    <citation type="journal article" date="2020" name="G3 (Bethesda)">
        <title>Improved Reference Genome for Cyclotella cryptica CCMP332, a Model for Cell Wall Morphogenesis, Salinity Adaptation, and Lipid Production in Diatoms (Bacillariophyta).</title>
        <authorList>
            <person name="Roberts W.R."/>
            <person name="Downey K.M."/>
            <person name="Ruck E.C."/>
            <person name="Traller J.C."/>
            <person name="Alverson A.J."/>
        </authorList>
    </citation>
    <scope>NUCLEOTIDE SEQUENCE [LARGE SCALE GENOMIC DNA]</scope>
    <source>
        <strain evidence="2 3">CCMP332</strain>
    </source>
</reference>
<protein>
    <submittedName>
        <fullName evidence="2">Uncharacterized protein</fullName>
    </submittedName>
</protein>
<organism evidence="2 3">
    <name type="scientific">Cyclotella cryptica</name>
    <dbReference type="NCBI Taxonomy" id="29204"/>
    <lineage>
        <taxon>Eukaryota</taxon>
        <taxon>Sar</taxon>
        <taxon>Stramenopiles</taxon>
        <taxon>Ochrophyta</taxon>
        <taxon>Bacillariophyta</taxon>
        <taxon>Coscinodiscophyceae</taxon>
        <taxon>Thalassiosirophycidae</taxon>
        <taxon>Stephanodiscales</taxon>
        <taxon>Stephanodiscaceae</taxon>
        <taxon>Cyclotella</taxon>
    </lineage>
</organism>
<evidence type="ECO:0000313" key="3">
    <source>
        <dbReference type="Proteomes" id="UP001516023"/>
    </source>
</evidence>
<accession>A0ABD3PP70</accession>
<name>A0ABD3PP70_9STRA</name>